<dbReference type="InterPro" id="IPR001584">
    <property type="entry name" value="Integrase_cat-core"/>
</dbReference>
<dbReference type="PANTHER" id="PTHR37984">
    <property type="entry name" value="PROTEIN CBG26694"/>
    <property type="match status" value="1"/>
</dbReference>
<evidence type="ECO:0000259" key="1">
    <source>
        <dbReference type="PROSITE" id="PS50994"/>
    </source>
</evidence>
<dbReference type="GO" id="GO:0003676">
    <property type="term" value="F:nucleic acid binding"/>
    <property type="evidence" value="ECO:0007669"/>
    <property type="project" value="InterPro"/>
</dbReference>
<dbReference type="AlphaFoldDB" id="A0AA38M0Q7"/>
<name>A0AA38M0Q7_9CUCU</name>
<dbReference type="Gene3D" id="3.30.420.10">
    <property type="entry name" value="Ribonuclease H-like superfamily/Ribonuclease H"/>
    <property type="match status" value="1"/>
</dbReference>
<evidence type="ECO:0000313" key="3">
    <source>
        <dbReference type="Proteomes" id="UP001168821"/>
    </source>
</evidence>
<gene>
    <name evidence="2" type="ORF">Zmor_004071</name>
</gene>
<sequence>MEKDVETFCKHCHGCQLVSAAQPPEPLTMTRLPGGPWKMVAMDFLGPLQGDTYIFLVIDYYSCFYEARVMKSITAQKTIEELEEIFSRFGLPEHITADNGT</sequence>
<keyword evidence="3" id="KW-1185">Reference proteome</keyword>
<dbReference type="Proteomes" id="UP001168821">
    <property type="component" value="Unassembled WGS sequence"/>
</dbReference>
<organism evidence="2 3">
    <name type="scientific">Zophobas morio</name>
    <dbReference type="NCBI Taxonomy" id="2755281"/>
    <lineage>
        <taxon>Eukaryota</taxon>
        <taxon>Metazoa</taxon>
        <taxon>Ecdysozoa</taxon>
        <taxon>Arthropoda</taxon>
        <taxon>Hexapoda</taxon>
        <taxon>Insecta</taxon>
        <taxon>Pterygota</taxon>
        <taxon>Neoptera</taxon>
        <taxon>Endopterygota</taxon>
        <taxon>Coleoptera</taxon>
        <taxon>Polyphaga</taxon>
        <taxon>Cucujiformia</taxon>
        <taxon>Tenebrionidae</taxon>
        <taxon>Zophobas</taxon>
    </lineage>
</organism>
<dbReference type="InterPro" id="IPR012337">
    <property type="entry name" value="RNaseH-like_sf"/>
</dbReference>
<dbReference type="InterPro" id="IPR036397">
    <property type="entry name" value="RNaseH_sf"/>
</dbReference>
<dbReference type="PANTHER" id="PTHR37984:SF11">
    <property type="entry name" value="INTEGRASE CATALYTIC DOMAIN-CONTAINING PROTEIN"/>
    <property type="match status" value="1"/>
</dbReference>
<dbReference type="EMBL" id="JALNTZ010000012">
    <property type="protein sequence ID" value="KAJ3639201.1"/>
    <property type="molecule type" value="Genomic_DNA"/>
</dbReference>
<reference evidence="2" key="1">
    <citation type="journal article" date="2023" name="G3 (Bethesda)">
        <title>Whole genome assemblies of Zophobas morio and Tenebrio molitor.</title>
        <authorList>
            <person name="Kaur S."/>
            <person name="Stinson S.A."/>
            <person name="diCenzo G.C."/>
        </authorList>
    </citation>
    <scope>NUCLEOTIDE SEQUENCE</scope>
    <source>
        <strain evidence="2">QUZm001</strain>
    </source>
</reference>
<proteinExistence type="predicted"/>
<dbReference type="PROSITE" id="PS50994">
    <property type="entry name" value="INTEGRASE"/>
    <property type="match status" value="1"/>
</dbReference>
<dbReference type="SUPFAM" id="SSF53098">
    <property type="entry name" value="Ribonuclease H-like"/>
    <property type="match status" value="1"/>
</dbReference>
<dbReference type="InterPro" id="IPR050951">
    <property type="entry name" value="Retrovirus_Pol_polyprotein"/>
</dbReference>
<dbReference type="GO" id="GO:0015074">
    <property type="term" value="P:DNA integration"/>
    <property type="evidence" value="ECO:0007669"/>
    <property type="project" value="InterPro"/>
</dbReference>
<feature type="domain" description="Integrase catalytic" evidence="1">
    <location>
        <begin position="32"/>
        <end position="101"/>
    </location>
</feature>
<accession>A0AA38M0Q7</accession>
<evidence type="ECO:0000313" key="2">
    <source>
        <dbReference type="EMBL" id="KAJ3639201.1"/>
    </source>
</evidence>
<comment type="caution">
    <text evidence="2">The sequence shown here is derived from an EMBL/GenBank/DDBJ whole genome shotgun (WGS) entry which is preliminary data.</text>
</comment>
<protein>
    <recommendedName>
        <fullName evidence="1">Integrase catalytic domain-containing protein</fullName>
    </recommendedName>
</protein>